<dbReference type="PROSITE" id="PS51257">
    <property type="entry name" value="PROKAR_LIPOPROTEIN"/>
    <property type="match status" value="1"/>
</dbReference>
<proteinExistence type="predicted"/>
<gene>
    <name evidence="1" type="ORF">PMF13cell1_00866</name>
</gene>
<name>A0A4P6LUH6_9FIRM</name>
<dbReference type="AlphaFoldDB" id="A0A4P6LUH6"/>
<evidence type="ECO:0000313" key="1">
    <source>
        <dbReference type="EMBL" id="QBE95345.1"/>
    </source>
</evidence>
<reference evidence="1 2" key="1">
    <citation type="submission" date="2019-01" db="EMBL/GenBank/DDBJ databases">
        <title>PMF-metabolizing Aryl O-demethylase.</title>
        <authorList>
            <person name="Kim M."/>
        </authorList>
    </citation>
    <scope>NUCLEOTIDE SEQUENCE [LARGE SCALE GENOMIC DNA]</scope>
    <source>
        <strain evidence="1 2">PMF1</strain>
    </source>
</reference>
<dbReference type="Proteomes" id="UP000289794">
    <property type="component" value="Chromosome"/>
</dbReference>
<protein>
    <submittedName>
        <fullName evidence="1">Uncharacterized protein</fullName>
    </submittedName>
</protein>
<organism evidence="1 2">
    <name type="scientific">Blautia producta</name>
    <dbReference type="NCBI Taxonomy" id="33035"/>
    <lineage>
        <taxon>Bacteria</taxon>
        <taxon>Bacillati</taxon>
        <taxon>Bacillota</taxon>
        <taxon>Clostridia</taxon>
        <taxon>Lachnospirales</taxon>
        <taxon>Lachnospiraceae</taxon>
        <taxon>Blautia</taxon>
    </lineage>
</organism>
<dbReference type="EMBL" id="CP035945">
    <property type="protein sequence ID" value="QBE95345.1"/>
    <property type="molecule type" value="Genomic_DNA"/>
</dbReference>
<evidence type="ECO:0000313" key="2">
    <source>
        <dbReference type="Proteomes" id="UP000289794"/>
    </source>
</evidence>
<sequence length="377" mass="42501">MSKKKLSLRVIILYAILGVGLISCGREEQPSSLDTEKESKTKAVQESERSIFDSSVTTFRREEENISIDADVVIPDTVKEKPVYCASGEPLPLSEMSEEMKNDLLPPDISLKFDHDDNSPFFSLENLEDIDHAFVLAYNNSCEFIINSGLYQHYTNCIVTETFAEEFNADLYQKKENLDFMSQADAADTVRRLFKKYGINLGEVVTAYVMDHETMQQEEDIIDISGEADPSLKKESWSSADDTYYFYFRQEYNGIPLIYNLYAGQGFEDGEEATVMLNQSGIVGAGIQGCYAWTQTDAVDLISLDKAADTFFQNYKGLVGTSYEVKRISFMMDIIPGKDNTAELRPVWVFDTTVSGEDYSFESKMVIDAVNGQELTV</sequence>
<dbReference type="RefSeq" id="WP_130179931.1">
    <property type="nucleotide sequence ID" value="NZ_CP035945.1"/>
</dbReference>
<accession>A0A4P6LUH6</accession>
<dbReference type="KEGG" id="bpro:PMF13cell1_00866"/>